<name>A0A852L9I8_UROIN</name>
<comment type="caution">
    <text evidence="1">The sequence shown here is derived from an EMBL/GenBank/DDBJ whole genome shotgun (WGS) entry which is preliminary data.</text>
</comment>
<dbReference type="Pfam" id="PF15015">
    <property type="entry name" value="NYD-SP12_N"/>
    <property type="match status" value="1"/>
</dbReference>
<dbReference type="GO" id="GO:0007283">
    <property type="term" value="P:spermatogenesis"/>
    <property type="evidence" value="ECO:0007669"/>
    <property type="project" value="InterPro"/>
</dbReference>
<accession>A0A852L9I8</accession>
<evidence type="ECO:0000313" key="1">
    <source>
        <dbReference type="EMBL" id="NXX86646.1"/>
    </source>
</evidence>
<dbReference type="OrthoDB" id="9930656at2759"/>
<dbReference type="PANTHER" id="PTHR47228:SF1">
    <property type="entry name" value="SPERMATOGENESIS-ASSOCIATED PROTEIN 16"/>
    <property type="match status" value="1"/>
</dbReference>
<evidence type="ECO:0000313" key="2">
    <source>
        <dbReference type="Proteomes" id="UP000654395"/>
    </source>
</evidence>
<dbReference type="AlphaFoldDB" id="A0A852L9I8"/>
<sequence length="500" mass="57016">YTTESNVAFQKDFINMYGKKTPWKRSSRKKSNVAASKWSDTPDALQEVKNHLGNGEAESKLKTTKMVEIEENNLDRASHKHKLENNEELAVKEETASETGSGLIPTALSLLPQQNLMDLEEELVYVDDENILLEFDETILSSSTHSACCDPENAGALMTLDGRASPLVDKQLQIILQKANTCYRQEKYQAAVEKLSAALELCSEGAATNNPTESSPEDISSINSFIETKLVTCYLKLRKFDEALNHSYRSIILNPSYFRNHLRQAAVFRCLERYSEAARSAMIADYIYWLTEGTEQHTSKLIKLYWQAMIEEAITTEVSFSVMYTPFVKEVKADEINKIKDVFAQKHPDYVEYIYTDPHGFHILPQTTEWPSLSPQKYLLTLGFRSKPIGKILERWSSKKLPIFSERTTPYSPLSDKEANTFWDNTGKKIMPVMDFIRSTKLTDNLCPCSRGIEKLHYASLLDHLQRGKEWSQAMNQAIAELATLPYLQDLSENDDELVR</sequence>
<protein>
    <submittedName>
        <fullName evidence="1">SPT16 protein</fullName>
    </submittedName>
</protein>
<dbReference type="PANTHER" id="PTHR47228">
    <property type="entry name" value="SPERMATOGENESIS-ASSOCIATED PROTEIN 16"/>
    <property type="match status" value="1"/>
</dbReference>
<dbReference type="Proteomes" id="UP000654395">
    <property type="component" value="Unassembled WGS sequence"/>
</dbReference>
<dbReference type="EMBL" id="WBNH01012333">
    <property type="protein sequence ID" value="NXX86646.1"/>
    <property type="molecule type" value="Genomic_DNA"/>
</dbReference>
<dbReference type="SUPFAM" id="SSF48452">
    <property type="entry name" value="TPR-like"/>
    <property type="match status" value="1"/>
</dbReference>
<gene>
    <name evidence="1" type="primary">Spata16</name>
    <name evidence="1" type="ORF">UROIND_R04928</name>
</gene>
<dbReference type="InterPro" id="IPR011990">
    <property type="entry name" value="TPR-like_helical_dom_sf"/>
</dbReference>
<dbReference type="InterPro" id="IPR029161">
    <property type="entry name" value="SPATA16"/>
</dbReference>
<reference evidence="1" key="1">
    <citation type="submission" date="2020-02" db="EMBL/GenBank/DDBJ databases">
        <title>Bird 10,000 Genomes (B10K) Project - Family phase.</title>
        <authorList>
            <person name="Zhang G."/>
        </authorList>
    </citation>
    <scope>NUCLEOTIDE SEQUENCE</scope>
    <source>
        <strain evidence="1">B10K-DU-030-59</strain>
    </source>
</reference>
<keyword evidence="2" id="KW-1185">Reference proteome</keyword>
<feature type="non-terminal residue" evidence="1">
    <location>
        <position position="1"/>
    </location>
</feature>
<dbReference type="GO" id="GO:0005794">
    <property type="term" value="C:Golgi apparatus"/>
    <property type="evidence" value="ECO:0007669"/>
    <property type="project" value="InterPro"/>
</dbReference>
<proteinExistence type="predicted"/>
<dbReference type="Gene3D" id="1.25.40.10">
    <property type="entry name" value="Tetratricopeptide repeat domain"/>
    <property type="match status" value="1"/>
</dbReference>
<organism evidence="1 2">
    <name type="scientific">Urocolius indicus</name>
    <name type="common">Red-faced mousebird</name>
    <name type="synonym">Colius indicus</name>
    <dbReference type="NCBI Taxonomy" id="458196"/>
    <lineage>
        <taxon>Eukaryota</taxon>
        <taxon>Metazoa</taxon>
        <taxon>Chordata</taxon>
        <taxon>Craniata</taxon>
        <taxon>Vertebrata</taxon>
        <taxon>Euteleostomi</taxon>
        <taxon>Archelosauria</taxon>
        <taxon>Archosauria</taxon>
        <taxon>Dinosauria</taxon>
        <taxon>Saurischia</taxon>
        <taxon>Theropoda</taxon>
        <taxon>Coelurosauria</taxon>
        <taxon>Aves</taxon>
        <taxon>Neognathae</taxon>
        <taxon>Neoaves</taxon>
        <taxon>Telluraves</taxon>
        <taxon>Coraciimorphae</taxon>
        <taxon>Coliiformes</taxon>
        <taxon>Coliidae</taxon>
        <taxon>Urocolius</taxon>
    </lineage>
</organism>
<feature type="non-terminal residue" evidence="1">
    <location>
        <position position="500"/>
    </location>
</feature>